<dbReference type="Pfam" id="PF00196">
    <property type="entry name" value="GerE"/>
    <property type="match status" value="1"/>
</dbReference>
<evidence type="ECO:0000313" key="5">
    <source>
        <dbReference type="EMBL" id="MBT0768616.1"/>
    </source>
</evidence>
<feature type="region of interest" description="Disordered" evidence="3">
    <location>
        <begin position="548"/>
        <end position="584"/>
    </location>
</feature>
<dbReference type="SMART" id="SM00421">
    <property type="entry name" value="HTH_LUXR"/>
    <property type="match status" value="1"/>
</dbReference>
<accession>A0ABS5TC11</accession>
<evidence type="ECO:0000259" key="4">
    <source>
        <dbReference type="PROSITE" id="PS50043"/>
    </source>
</evidence>
<dbReference type="PANTHER" id="PTHR16305">
    <property type="entry name" value="TESTICULAR SOLUBLE ADENYLYL CYCLASE"/>
    <property type="match status" value="1"/>
</dbReference>
<evidence type="ECO:0000256" key="2">
    <source>
        <dbReference type="ARBA" id="ARBA00022840"/>
    </source>
</evidence>
<dbReference type="PRINTS" id="PR00038">
    <property type="entry name" value="HTHLUXR"/>
</dbReference>
<organism evidence="5 6">
    <name type="scientific">Kineosporia corallincola</name>
    <dbReference type="NCBI Taxonomy" id="2835133"/>
    <lineage>
        <taxon>Bacteria</taxon>
        <taxon>Bacillati</taxon>
        <taxon>Actinomycetota</taxon>
        <taxon>Actinomycetes</taxon>
        <taxon>Kineosporiales</taxon>
        <taxon>Kineosporiaceae</taxon>
        <taxon>Kineosporia</taxon>
    </lineage>
</organism>
<gene>
    <name evidence="5" type="ORF">KIH74_06740</name>
</gene>
<evidence type="ECO:0000313" key="6">
    <source>
        <dbReference type="Proteomes" id="UP001197247"/>
    </source>
</evidence>
<dbReference type="Proteomes" id="UP001197247">
    <property type="component" value="Unassembled WGS sequence"/>
</dbReference>
<feature type="domain" description="HTH luxR-type" evidence="4">
    <location>
        <begin position="895"/>
        <end position="958"/>
    </location>
</feature>
<dbReference type="PROSITE" id="PS50043">
    <property type="entry name" value="HTH_LUXR_2"/>
    <property type="match status" value="1"/>
</dbReference>
<dbReference type="InterPro" id="IPR027417">
    <property type="entry name" value="P-loop_NTPase"/>
</dbReference>
<keyword evidence="2" id="KW-0067">ATP-binding</keyword>
<dbReference type="InterPro" id="IPR016032">
    <property type="entry name" value="Sig_transdc_resp-reg_C-effctor"/>
</dbReference>
<dbReference type="SUPFAM" id="SSF46894">
    <property type="entry name" value="C-terminal effector domain of the bipartite response regulators"/>
    <property type="match status" value="1"/>
</dbReference>
<comment type="caution">
    <text evidence="5">The sequence shown here is derived from an EMBL/GenBank/DDBJ whole genome shotgun (WGS) entry which is preliminary data.</text>
</comment>
<dbReference type="PANTHER" id="PTHR16305:SF35">
    <property type="entry name" value="TRANSCRIPTIONAL ACTIVATOR DOMAIN"/>
    <property type="match status" value="1"/>
</dbReference>
<keyword evidence="1" id="KW-0547">Nucleotide-binding</keyword>
<dbReference type="RefSeq" id="WP_214154909.1">
    <property type="nucleotide sequence ID" value="NZ_JAHBAY010000002.1"/>
</dbReference>
<reference evidence="5 6" key="1">
    <citation type="submission" date="2021-05" db="EMBL/GenBank/DDBJ databases">
        <title>Kineosporia and Streptomyces sp. nov. two new marine actinobacteria isolated from Coral.</title>
        <authorList>
            <person name="Buangrab K."/>
            <person name="Sutthacheep M."/>
            <person name="Yeemin T."/>
            <person name="Harunari E."/>
            <person name="Igarashi Y."/>
            <person name="Kanchanasin P."/>
            <person name="Tanasupawat S."/>
            <person name="Phongsopitanun W."/>
        </authorList>
    </citation>
    <scope>NUCLEOTIDE SEQUENCE [LARGE SCALE GENOMIC DNA]</scope>
    <source>
        <strain evidence="5 6">J2-2</strain>
    </source>
</reference>
<feature type="compositionally biased region" description="Basic and acidic residues" evidence="3">
    <location>
        <begin position="548"/>
        <end position="568"/>
    </location>
</feature>
<dbReference type="Gene3D" id="3.40.50.300">
    <property type="entry name" value="P-loop containing nucleotide triphosphate hydrolases"/>
    <property type="match status" value="1"/>
</dbReference>
<sequence length="958" mass="100611">MSHLHVRPELVDAVTTRLRSGGTVCVVLGSAGLGKSTLAHTVAGRLESAGQLVVRARASESETGIQFAALHQALRPLLGDAASLVHRQREALEHALALSGVTAAPDPLTLRVACLTLLSLRAARQPVTVVLDDAHWADSESLGVLEFAARRIEGESFSLLFLGRSSPQLTRLEGCAGAVDELRPLPADMAERLLDAQPEPPSGVRRTFVLSQSAGNPLALVELSAHHRPEEPESLSTLLPLPERLARSFGRASEELPAPARFALLVAAALDAPEVDGPALAAALALAPNNVADDDGSALGDLRAAVGAGLLVGEPGRLGFRHPTLRSVVYQAATPENRRAAHAFLVTYLSGQPERVLTHLAAAAVAPDAAARDALHAVAAHLETLGRHGAASTGFALAAGLSPDPGGDAADLLLRAAGRAAADSDSGRALEYARRACEHRDDETSRAAVALFEAEELARAGRPARAAALLVETLSRWTPRAHPVAGDPAVPAALLADLADLATSSLAHLGDAAEAAAARHVWNQVRPATVSPRDTLVELWQELLADRPTDPRPLETRLARLTDADPREATGTAETTRATGVPDATGAVDAAGATGVLNTNGAVGVPTVSLAAVAAQLDRTALARRLLDTALDRARVAGVPPDRQARVIALSAWARVDQGRWDEALEAVHAGEELVEKRPDPMLFAAVSSAHAYIAASRAGRHNVRAFVADTFRSVDPQQARVYATRARHALGVAAIVADDHRTAWTILSELFDGSHHPRESAYALADLGEVARRIGSVPQGRRLLDAALSHHGGPVTPRLNALVEHARAHLAAASSAESHFRASLDNGVSAAWPYERARAQLSYARWLRGQGRDADALPLLELAMPAFGAAGAKNWLAITQNEIRSAGGVVALAAYDALATVTPAERAVVLLVGEGLSNQAIADRLYLSPRTVESHLYHAYPKIGVRTRSELQKLLAG</sequence>
<dbReference type="PROSITE" id="PS00622">
    <property type="entry name" value="HTH_LUXR_1"/>
    <property type="match status" value="1"/>
</dbReference>
<protein>
    <submittedName>
        <fullName evidence="5">AAA family ATPase</fullName>
    </submittedName>
</protein>
<name>A0ABS5TC11_9ACTN</name>
<dbReference type="EMBL" id="JAHBAY010000002">
    <property type="protein sequence ID" value="MBT0768616.1"/>
    <property type="molecule type" value="Genomic_DNA"/>
</dbReference>
<dbReference type="Pfam" id="PF13191">
    <property type="entry name" value="AAA_16"/>
    <property type="match status" value="1"/>
</dbReference>
<dbReference type="InterPro" id="IPR036388">
    <property type="entry name" value="WH-like_DNA-bd_sf"/>
</dbReference>
<evidence type="ECO:0000256" key="1">
    <source>
        <dbReference type="ARBA" id="ARBA00022741"/>
    </source>
</evidence>
<dbReference type="InterPro" id="IPR041664">
    <property type="entry name" value="AAA_16"/>
</dbReference>
<dbReference type="Gene3D" id="1.10.10.10">
    <property type="entry name" value="Winged helix-like DNA-binding domain superfamily/Winged helix DNA-binding domain"/>
    <property type="match status" value="1"/>
</dbReference>
<dbReference type="CDD" id="cd06170">
    <property type="entry name" value="LuxR_C_like"/>
    <property type="match status" value="1"/>
</dbReference>
<proteinExistence type="predicted"/>
<dbReference type="InterPro" id="IPR000792">
    <property type="entry name" value="Tscrpt_reg_LuxR_C"/>
</dbReference>
<evidence type="ECO:0000256" key="3">
    <source>
        <dbReference type="SAM" id="MobiDB-lite"/>
    </source>
</evidence>
<keyword evidence="6" id="KW-1185">Reference proteome</keyword>
<feature type="compositionally biased region" description="Low complexity" evidence="3">
    <location>
        <begin position="569"/>
        <end position="584"/>
    </location>
</feature>
<dbReference type="SUPFAM" id="SSF52540">
    <property type="entry name" value="P-loop containing nucleoside triphosphate hydrolases"/>
    <property type="match status" value="1"/>
</dbReference>